<dbReference type="EMBL" id="JALJOU010000018">
    <property type="protein sequence ID" value="KAK9838451.1"/>
    <property type="molecule type" value="Genomic_DNA"/>
</dbReference>
<reference evidence="3 4" key="1">
    <citation type="journal article" date="2024" name="Nat. Commun.">
        <title>Phylogenomics reveals the evolutionary origins of lichenization in chlorophyte algae.</title>
        <authorList>
            <person name="Puginier C."/>
            <person name="Libourel C."/>
            <person name="Otte J."/>
            <person name="Skaloud P."/>
            <person name="Haon M."/>
            <person name="Grisel S."/>
            <person name="Petersen M."/>
            <person name="Berrin J.G."/>
            <person name="Delaux P.M."/>
            <person name="Dal Grande F."/>
            <person name="Keller J."/>
        </authorList>
    </citation>
    <scope>NUCLEOTIDE SEQUENCE [LARGE SCALE GENOMIC DNA]</scope>
    <source>
        <strain evidence="3 4">SAG 245.80</strain>
    </source>
</reference>
<gene>
    <name evidence="3" type="ORF">WJX81_000111</name>
</gene>
<dbReference type="Proteomes" id="UP001445335">
    <property type="component" value="Unassembled WGS sequence"/>
</dbReference>
<feature type="region of interest" description="Disordered" evidence="2">
    <location>
        <begin position="409"/>
        <end position="440"/>
    </location>
</feature>
<name>A0AAW1RZD3_9CHLO</name>
<evidence type="ECO:0000313" key="3">
    <source>
        <dbReference type="EMBL" id="KAK9838451.1"/>
    </source>
</evidence>
<sequence>MRERAATDAACACAAEASAAQEQAAALREHVRSVDAHAERLATQLAGAEAHSRELQVRLEAAVARVTALEQAGRDADALARIRLSTAELRAAAAEERAAAAEARLAQREAAMAANLAVSERAATIGDGLTQERLQTLQDRAEFVEKELREQLADARTAAAAERRHRQAAAAAEATAAAELQNRADRTAAELHSLRHQVGLKVARIAALEEACRKQDAAGTPARTVAAANDVVTSLVDDLQPPDSDARAAPIAAEDGAAAREAAAPPAPDAPAGAGRAADGGAARKRAHGGAAEPPPAVAQQAETVVGTAEPAHAVAAPGVMAGSRFLRPIGVSKIDLLTVWGKPATESAGGLPGPAGAGGGPKAGAQILRPTAVRPAAAGPAPAPALAANPLAALRPGVLEAALVRGRAQPPETQQVFDRSVRRSQQAPAPSGGAAKRRLLGLPRPSGAIAALPQSTLFGALQPPRLLGGK</sequence>
<protein>
    <submittedName>
        <fullName evidence="3">Uncharacterized protein</fullName>
    </submittedName>
</protein>
<feature type="compositionally biased region" description="Low complexity" evidence="2">
    <location>
        <begin position="253"/>
        <end position="281"/>
    </location>
</feature>
<proteinExistence type="predicted"/>
<accession>A0AAW1RZD3</accession>
<keyword evidence="4" id="KW-1185">Reference proteome</keyword>
<evidence type="ECO:0000256" key="2">
    <source>
        <dbReference type="SAM" id="MobiDB-lite"/>
    </source>
</evidence>
<feature type="coiled-coil region" evidence="1">
    <location>
        <begin position="52"/>
        <end position="197"/>
    </location>
</feature>
<organism evidence="3 4">
    <name type="scientific">Elliptochloris bilobata</name>
    <dbReference type="NCBI Taxonomy" id="381761"/>
    <lineage>
        <taxon>Eukaryota</taxon>
        <taxon>Viridiplantae</taxon>
        <taxon>Chlorophyta</taxon>
        <taxon>core chlorophytes</taxon>
        <taxon>Trebouxiophyceae</taxon>
        <taxon>Trebouxiophyceae incertae sedis</taxon>
        <taxon>Elliptochloris clade</taxon>
        <taxon>Elliptochloris</taxon>
    </lineage>
</organism>
<feature type="compositionally biased region" description="Polar residues" evidence="2">
    <location>
        <begin position="412"/>
        <end position="429"/>
    </location>
</feature>
<comment type="caution">
    <text evidence="3">The sequence shown here is derived from an EMBL/GenBank/DDBJ whole genome shotgun (WGS) entry which is preliminary data.</text>
</comment>
<evidence type="ECO:0000313" key="4">
    <source>
        <dbReference type="Proteomes" id="UP001445335"/>
    </source>
</evidence>
<feature type="region of interest" description="Disordered" evidence="2">
    <location>
        <begin position="253"/>
        <end position="305"/>
    </location>
</feature>
<keyword evidence="1" id="KW-0175">Coiled coil</keyword>
<dbReference type="AlphaFoldDB" id="A0AAW1RZD3"/>
<evidence type="ECO:0000256" key="1">
    <source>
        <dbReference type="SAM" id="Coils"/>
    </source>
</evidence>